<keyword evidence="1" id="KW-0812">Transmembrane</keyword>
<dbReference type="EMBL" id="BSBI01000002">
    <property type="protein sequence ID" value="GLF93890.1"/>
    <property type="molecule type" value="Genomic_DNA"/>
</dbReference>
<sequence length="300" mass="33723">MMTLSAPSPELFGISVAIFTLGATILGIAVTLGKHWLDGGRPKVYLNAAIWEPNTTLTVNRSGAWEASFADFEPVGEQHIELAQLVVENPGRTAITVYTPSLSVKGTHKRDYKISPRSYALRNFGADNSTSATSLRIEPYDRVTFLFDYWPAIQQALADSKHGSIRLRGCVHTAGRTKPQMSSSRRSWKIRVGDWTSQSTKKEISPYTILWQELFRANVTRESGDEEGDTFPGILLAVTLRKAMNRFTERPSAEEFEEALSNAGIEYGSERFQYLGIFYGRMDEILDRHQGRLSPWRPNK</sequence>
<evidence type="ECO:0000313" key="3">
    <source>
        <dbReference type="Proteomes" id="UP001291653"/>
    </source>
</evidence>
<dbReference type="Proteomes" id="UP001291653">
    <property type="component" value="Unassembled WGS sequence"/>
</dbReference>
<proteinExistence type="predicted"/>
<organism evidence="2 3">
    <name type="scientific">Streptomyces yaizuensis</name>
    <dbReference type="NCBI Taxonomy" id="2989713"/>
    <lineage>
        <taxon>Bacteria</taxon>
        <taxon>Bacillati</taxon>
        <taxon>Actinomycetota</taxon>
        <taxon>Actinomycetes</taxon>
        <taxon>Kitasatosporales</taxon>
        <taxon>Streptomycetaceae</taxon>
        <taxon>Streptomyces</taxon>
    </lineage>
</organism>
<feature type="transmembrane region" description="Helical" evidence="1">
    <location>
        <begin position="12"/>
        <end position="33"/>
    </location>
</feature>
<keyword evidence="1" id="KW-1133">Transmembrane helix</keyword>
<evidence type="ECO:0000256" key="1">
    <source>
        <dbReference type="SAM" id="Phobius"/>
    </source>
</evidence>
<gene>
    <name evidence="2" type="ORF">SYYSPA8_06355</name>
</gene>
<dbReference type="RefSeq" id="WP_323445968.1">
    <property type="nucleotide sequence ID" value="NZ_BSBI01000002.1"/>
</dbReference>
<keyword evidence="1" id="KW-0472">Membrane</keyword>
<protein>
    <submittedName>
        <fullName evidence="2">Uncharacterized protein</fullName>
    </submittedName>
</protein>
<accession>A0ABQ5NUM2</accession>
<comment type="caution">
    <text evidence="2">The sequence shown here is derived from an EMBL/GenBank/DDBJ whole genome shotgun (WGS) entry which is preliminary data.</text>
</comment>
<name>A0ABQ5NUM2_9ACTN</name>
<evidence type="ECO:0000313" key="2">
    <source>
        <dbReference type="EMBL" id="GLF93890.1"/>
    </source>
</evidence>
<reference evidence="2 3" key="1">
    <citation type="submission" date="2022-10" db="EMBL/GenBank/DDBJ databases">
        <title>Draft genome sequence of Streptomyces sp. YSPA8.</title>
        <authorList>
            <person name="Moriuchi R."/>
            <person name="Dohra H."/>
            <person name="Yamamura H."/>
            <person name="Kodani S."/>
        </authorList>
    </citation>
    <scope>NUCLEOTIDE SEQUENCE [LARGE SCALE GENOMIC DNA]</scope>
    <source>
        <strain evidence="2 3">YSPA8</strain>
    </source>
</reference>
<keyword evidence="3" id="KW-1185">Reference proteome</keyword>